<comment type="caution">
    <text evidence="3">The sequence shown here is derived from an EMBL/GenBank/DDBJ whole genome shotgun (WGS) entry which is preliminary data.</text>
</comment>
<keyword evidence="1" id="KW-0732">Signal</keyword>
<dbReference type="Pfam" id="PF11396">
    <property type="entry name" value="PepSY_like"/>
    <property type="match status" value="1"/>
</dbReference>
<feature type="signal peptide" evidence="1">
    <location>
        <begin position="1"/>
        <end position="19"/>
    </location>
</feature>
<evidence type="ECO:0000256" key="1">
    <source>
        <dbReference type="SAM" id="SignalP"/>
    </source>
</evidence>
<evidence type="ECO:0000313" key="3">
    <source>
        <dbReference type="EMBL" id="MBG9375200.1"/>
    </source>
</evidence>
<evidence type="ECO:0000313" key="4">
    <source>
        <dbReference type="Proteomes" id="UP000628448"/>
    </source>
</evidence>
<accession>A0A931E4M8</accession>
<proteinExistence type="predicted"/>
<evidence type="ECO:0000259" key="2">
    <source>
        <dbReference type="Pfam" id="PF11396"/>
    </source>
</evidence>
<dbReference type="Gene3D" id="3.10.450.360">
    <property type="match status" value="1"/>
</dbReference>
<dbReference type="Proteomes" id="UP000628448">
    <property type="component" value="Unassembled WGS sequence"/>
</dbReference>
<dbReference type="InterPro" id="IPR021533">
    <property type="entry name" value="PepSY-like"/>
</dbReference>
<dbReference type="SUPFAM" id="SSF160574">
    <property type="entry name" value="BT0923-like"/>
    <property type="match status" value="1"/>
</dbReference>
<organism evidence="3 4">
    <name type="scientific">Panacibacter microcysteis</name>
    <dbReference type="NCBI Taxonomy" id="2793269"/>
    <lineage>
        <taxon>Bacteria</taxon>
        <taxon>Pseudomonadati</taxon>
        <taxon>Bacteroidota</taxon>
        <taxon>Chitinophagia</taxon>
        <taxon>Chitinophagales</taxon>
        <taxon>Chitinophagaceae</taxon>
        <taxon>Panacibacter</taxon>
    </lineage>
</organism>
<feature type="chain" id="PRO_5037645572" evidence="1">
    <location>
        <begin position="20"/>
        <end position="146"/>
    </location>
</feature>
<dbReference type="RefSeq" id="WP_196989263.1">
    <property type="nucleotide sequence ID" value="NZ_JADWYR010000001.1"/>
</dbReference>
<dbReference type="AlphaFoldDB" id="A0A931E4M8"/>
<protein>
    <submittedName>
        <fullName evidence="3">PepSY-like domain-containing protein</fullName>
    </submittedName>
</protein>
<gene>
    <name evidence="3" type="ORF">I5907_03090</name>
</gene>
<name>A0A931E4M8_9BACT</name>
<feature type="domain" description="Putative beta-lactamase-inhibitor-like PepSY-like" evidence="2">
    <location>
        <begin position="52"/>
        <end position="140"/>
    </location>
</feature>
<sequence>MRVYLLLSLVLVATTAVDAQFRKIPADVTDAFKARYPHAERVSWKDQLNAFEAQFTLNEHEMSAHFNSDGEWLRSERRLKFEDLPQAIKDGFSKSKYTDWEKVTVYEIARNLESLQYRILVKKSGVQKKYLFFDINGRLNKESYTL</sequence>
<keyword evidence="4" id="KW-1185">Reference proteome</keyword>
<dbReference type="EMBL" id="JADWYR010000001">
    <property type="protein sequence ID" value="MBG9375200.1"/>
    <property type="molecule type" value="Genomic_DNA"/>
</dbReference>
<reference evidence="3" key="1">
    <citation type="submission" date="2020-11" db="EMBL/GenBank/DDBJ databases">
        <title>Bacterial whole genome sequence for Panacibacter sp. DH6.</title>
        <authorList>
            <person name="Le V."/>
            <person name="Ko S."/>
            <person name="Ahn C.-Y."/>
            <person name="Oh H.-M."/>
        </authorList>
    </citation>
    <scope>NUCLEOTIDE SEQUENCE</scope>
    <source>
        <strain evidence="3">DH6</strain>
    </source>
</reference>